<dbReference type="Proteomes" id="UP000887580">
    <property type="component" value="Unplaced"/>
</dbReference>
<proteinExistence type="predicted"/>
<dbReference type="WBParaSite" id="PS1159_v2.g13452.t1">
    <property type="protein sequence ID" value="PS1159_v2.g13452.t1"/>
    <property type="gene ID" value="PS1159_v2.g13452"/>
</dbReference>
<protein>
    <submittedName>
        <fullName evidence="2">Uncharacterized protein</fullName>
    </submittedName>
</protein>
<evidence type="ECO:0000313" key="1">
    <source>
        <dbReference type="Proteomes" id="UP000887580"/>
    </source>
</evidence>
<name>A0AC35F3M1_9BILA</name>
<evidence type="ECO:0000313" key="2">
    <source>
        <dbReference type="WBParaSite" id="PS1159_v2.g13452.t1"/>
    </source>
</evidence>
<reference evidence="2" key="1">
    <citation type="submission" date="2022-11" db="UniProtKB">
        <authorList>
            <consortium name="WormBaseParasite"/>
        </authorList>
    </citation>
    <scope>IDENTIFICATION</scope>
</reference>
<organism evidence="1 2">
    <name type="scientific">Panagrolaimus sp. PS1159</name>
    <dbReference type="NCBI Taxonomy" id="55785"/>
    <lineage>
        <taxon>Eukaryota</taxon>
        <taxon>Metazoa</taxon>
        <taxon>Ecdysozoa</taxon>
        <taxon>Nematoda</taxon>
        <taxon>Chromadorea</taxon>
        <taxon>Rhabditida</taxon>
        <taxon>Tylenchina</taxon>
        <taxon>Panagrolaimomorpha</taxon>
        <taxon>Panagrolaimoidea</taxon>
        <taxon>Panagrolaimidae</taxon>
        <taxon>Panagrolaimus</taxon>
    </lineage>
</organism>
<accession>A0AC35F3M1</accession>
<sequence length="106" mass="13007">MEYFRLVRYNDNWKDWQKGSCKIAKRALSHLCYNHRWNCLSDSRFRAHGERYLKLLDFQYRSDEIIYKSDEFANVRHLQYPHSYLTKCFRDYEKKATSRPSAEVVN</sequence>